<dbReference type="PROSITE" id="PS50105">
    <property type="entry name" value="SAM_DOMAIN"/>
    <property type="match status" value="1"/>
</dbReference>
<gene>
    <name evidence="6" type="ORF">WN51_06456</name>
</gene>
<dbReference type="OrthoDB" id="271862at2759"/>
<feature type="region of interest" description="Disordered" evidence="4">
    <location>
        <begin position="702"/>
        <end position="724"/>
    </location>
</feature>
<dbReference type="GO" id="GO:0003723">
    <property type="term" value="F:RNA binding"/>
    <property type="evidence" value="ECO:0007669"/>
    <property type="project" value="UniProtKB-UniRule"/>
</dbReference>
<feature type="compositionally biased region" description="Low complexity" evidence="4">
    <location>
        <begin position="702"/>
        <end position="711"/>
    </location>
</feature>
<evidence type="ECO:0000256" key="2">
    <source>
        <dbReference type="ARBA" id="ARBA00022737"/>
    </source>
</evidence>
<dbReference type="SMART" id="SM00322">
    <property type="entry name" value="KH"/>
    <property type="match status" value="2"/>
</dbReference>
<protein>
    <submittedName>
        <fullName evidence="6">Protein bicaudal C like protein 1-B</fullName>
    </submittedName>
</protein>
<dbReference type="SUPFAM" id="SSF47769">
    <property type="entry name" value="SAM/Pointed domain"/>
    <property type="match status" value="1"/>
</dbReference>
<evidence type="ECO:0000256" key="3">
    <source>
        <dbReference type="PROSITE-ProRule" id="PRU00117"/>
    </source>
</evidence>
<dbReference type="CDD" id="cd22422">
    <property type="entry name" value="KH-I_BICC1_rpt3"/>
    <property type="match status" value="1"/>
</dbReference>
<dbReference type="Pfam" id="PF00013">
    <property type="entry name" value="KH_1"/>
    <property type="match status" value="2"/>
</dbReference>
<dbReference type="GO" id="GO:0005737">
    <property type="term" value="C:cytoplasm"/>
    <property type="evidence" value="ECO:0007669"/>
    <property type="project" value="TreeGrafter"/>
</dbReference>
<dbReference type="Pfam" id="PF22985">
    <property type="entry name" value="KH_BICC1"/>
    <property type="match status" value="2"/>
</dbReference>
<comment type="similarity">
    <text evidence="1">Belongs to the BicC family.</text>
</comment>
<feature type="compositionally biased region" description="Polar residues" evidence="4">
    <location>
        <begin position="713"/>
        <end position="724"/>
    </location>
</feature>
<evidence type="ECO:0000256" key="1">
    <source>
        <dbReference type="ARBA" id="ARBA00007662"/>
    </source>
</evidence>
<dbReference type="SUPFAM" id="SSF54791">
    <property type="entry name" value="Eukaryotic type KH-domain (KH-domain type I)"/>
    <property type="match status" value="2"/>
</dbReference>
<feature type="domain" description="SAM" evidence="5">
    <location>
        <begin position="868"/>
        <end position="931"/>
    </location>
</feature>
<dbReference type="AlphaFoldDB" id="A0A0N0BK45"/>
<dbReference type="InterPro" id="IPR013761">
    <property type="entry name" value="SAM/pointed_sf"/>
</dbReference>
<dbReference type="PANTHER" id="PTHR10627">
    <property type="entry name" value="SCP160"/>
    <property type="match status" value="1"/>
</dbReference>
<dbReference type="Pfam" id="PF00536">
    <property type="entry name" value="SAM_1"/>
    <property type="match status" value="1"/>
</dbReference>
<dbReference type="GO" id="GO:0010468">
    <property type="term" value="P:regulation of gene expression"/>
    <property type="evidence" value="ECO:0007669"/>
    <property type="project" value="UniProtKB-ARBA"/>
</dbReference>
<name>A0A0N0BK45_9HYME</name>
<dbReference type="InterPro" id="IPR047553">
    <property type="entry name" value="BICC1_KH-I_rpt3"/>
</dbReference>
<reference evidence="6 7" key="1">
    <citation type="submission" date="2015-07" db="EMBL/GenBank/DDBJ databases">
        <title>The genome of Melipona quadrifasciata.</title>
        <authorList>
            <person name="Pan H."/>
            <person name="Kapheim K."/>
        </authorList>
    </citation>
    <scope>NUCLEOTIDE SEQUENCE [LARGE SCALE GENOMIC DNA]</scope>
    <source>
        <strain evidence="6">0111107301</strain>
        <tissue evidence="6">Whole body</tissue>
    </source>
</reference>
<keyword evidence="3" id="KW-0694">RNA-binding</keyword>
<dbReference type="InterPro" id="IPR004087">
    <property type="entry name" value="KH_dom"/>
</dbReference>
<dbReference type="PANTHER" id="PTHR10627:SF69">
    <property type="entry name" value="PROTEIN BICAUDAL C"/>
    <property type="match status" value="1"/>
</dbReference>
<evidence type="ECO:0000313" key="7">
    <source>
        <dbReference type="Proteomes" id="UP000053105"/>
    </source>
</evidence>
<accession>A0A0N0BK45</accession>
<dbReference type="SMART" id="SM00454">
    <property type="entry name" value="SAM"/>
    <property type="match status" value="1"/>
</dbReference>
<evidence type="ECO:0000259" key="5">
    <source>
        <dbReference type="PROSITE" id="PS50105"/>
    </source>
</evidence>
<dbReference type="Gene3D" id="3.30.310.270">
    <property type="match status" value="1"/>
</dbReference>
<dbReference type="InterPro" id="IPR004088">
    <property type="entry name" value="KH_dom_type_1"/>
</dbReference>
<dbReference type="STRING" id="166423.A0A0N0BK45"/>
<dbReference type="InterPro" id="IPR054727">
    <property type="entry name" value="BICC1_KH"/>
</dbReference>
<sequence length="986" mass="109535">MQDLNFVDHSVTAVQAFTRASVSSEALLGPRNTFYVEKWLETIVELDCFLPSPATSSVETASTTASDFSLWWWRFWSESFDTFGTTSGDLSVNKGFGKHSNQNADLPLGEIEIDRVICGRSYHLTIQYDDLSNPLLRNRAGAAIKIGVKSMGLGGFKSVALCRDHGGDEHLRYVAVPSEDRSKVEERRNNNPHIKVAGRPDDVRTAKEKIMEILDTRTAKIGFARDNGYRRNTARSSPFRLQQSNRVTMKLDVSYTDHSHIIGKGGLTIKRVMEDTGCHIHFPDSNRSNHQEKSNQNLTPLIFSFELPIMSASQIMPDSTSPYVVKIQEKYNVQVMFRTRPKLHATLVVVKGCEWEVSQAKEATMLLIHYMCQNLASQIQVQMSMEISPQHHSVVLGKQSSNLKMIMQRTGTQIMFPDAGDPNIPSLKKSNVTITGAIHSVYLARQQLVGSLPLVLMFDLPEDSMSSVDTENVSHLMQSLDVFINVRHKPKQSTLSVIIKGIERNAGNIYEARKQLLGLDEPRVHAEIPATYHIPNANSIYHGNTINGSTSEHRDSIESNVRTRRTTGDCNNLVGSLSDNLTNILTVNTQTPPYCISPISHSPNSMSLSPHWSLSPIPSMFSPLLHHTYPYPHLNHLLTTQHIMHNNPMSPHPHGLQNHGYTGIGQFHSNGPANIHNIHGLNGNSLTDSKESSAYSSLSSVSSSLSSPAISPRNISPVNPTENSHNLDLSSMLSDLTVSDRRAPGCEKKSLEMAAQQTLAPFDYEQKKILAAKVIQSKPNTNDYRVPTSVWSGYGLSQSIPPIPTTDMKKESTTSHPSDLWKESTTPVFSRDIDFGLGSGKDRAGQIGLSSNYMEHTPSSHLNKITSHRFDDLTTMLVSVGLEKYIRLFTSHEVDMATFPSLTEKDLYEIGITAWGARRKIMLLIAEMNKRTSPFCGSAAPGAERKTSTSSTTSSMEKCNLDTKCMCVISFALLLLPLLSYYYETY</sequence>
<keyword evidence="7" id="KW-1185">Reference proteome</keyword>
<keyword evidence="2" id="KW-0677">Repeat</keyword>
<proteinExistence type="inferred from homology"/>
<dbReference type="InterPro" id="IPR036612">
    <property type="entry name" value="KH_dom_type_1_sf"/>
</dbReference>
<dbReference type="Gene3D" id="1.10.150.50">
    <property type="entry name" value="Transcription Factor, Ets-1"/>
    <property type="match status" value="1"/>
</dbReference>
<dbReference type="InterPro" id="IPR001660">
    <property type="entry name" value="SAM"/>
</dbReference>
<dbReference type="Proteomes" id="UP000053105">
    <property type="component" value="Unassembled WGS sequence"/>
</dbReference>
<dbReference type="EMBL" id="KQ435709">
    <property type="protein sequence ID" value="KOX80042.1"/>
    <property type="molecule type" value="Genomic_DNA"/>
</dbReference>
<dbReference type="InterPro" id="IPR047554">
    <property type="entry name" value="BICC1_KH-I_rpt2"/>
</dbReference>
<dbReference type="Gene3D" id="3.30.1370.10">
    <property type="entry name" value="K Homology domain, type 1"/>
    <property type="match status" value="1"/>
</dbReference>
<feature type="region of interest" description="Disordered" evidence="4">
    <location>
        <begin position="802"/>
        <end position="823"/>
    </location>
</feature>
<organism evidence="6 7">
    <name type="scientific">Melipona quadrifasciata</name>
    <dbReference type="NCBI Taxonomy" id="166423"/>
    <lineage>
        <taxon>Eukaryota</taxon>
        <taxon>Metazoa</taxon>
        <taxon>Ecdysozoa</taxon>
        <taxon>Arthropoda</taxon>
        <taxon>Hexapoda</taxon>
        <taxon>Insecta</taxon>
        <taxon>Pterygota</taxon>
        <taxon>Neoptera</taxon>
        <taxon>Endopterygota</taxon>
        <taxon>Hymenoptera</taxon>
        <taxon>Apocrita</taxon>
        <taxon>Aculeata</taxon>
        <taxon>Apoidea</taxon>
        <taxon>Anthophila</taxon>
        <taxon>Apidae</taxon>
        <taxon>Melipona</taxon>
    </lineage>
</organism>
<evidence type="ECO:0000313" key="6">
    <source>
        <dbReference type="EMBL" id="KOX80042.1"/>
    </source>
</evidence>
<dbReference type="CDD" id="cd22421">
    <property type="entry name" value="KH-I_BICC1_rpt2"/>
    <property type="match status" value="1"/>
</dbReference>
<dbReference type="PROSITE" id="PS50084">
    <property type="entry name" value="KH_TYPE_1"/>
    <property type="match status" value="2"/>
</dbReference>
<evidence type="ECO:0000256" key="4">
    <source>
        <dbReference type="SAM" id="MobiDB-lite"/>
    </source>
</evidence>